<name>A0A7K1TZD0_9BACT</name>
<feature type="domain" description="Glycosyl transferase family 1" evidence="2">
    <location>
        <begin position="221"/>
        <end position="379"/>
    </location>
</feature>
<evidence type="ECO:0000313" key="3">
    <source>
        <dbReference type="EMBL" id="MVT07400.1"/>
    </source>
</evidence>
<comment type="caution">
    <text evidence="3">The sequence shown here is derived from an EMBL/GenBank/DDBJ whole genome shotgun (WGS) entry which is preliminary data.</text>
</comment>
<dbReference type="EMBL" id="WRXN01000001">
    <property type="protein sequence ID" value="MVT07400.1"/>
    <property type="molecule type" value="Genomic_DNA"/>
</dbReference>
<reference evidence="3 4" key="1">
    <citation type="submission" date="2019-12" db="EMBL/GenBank/DDBJ databases">
        <title>Chitinophaga sp. strain ysch24 (GDMCC 1.1355), whole genome shotgun sequence.</title>
        <authorList>
            <person name="Zhang X."/>
        </authorList>
    </citation>
    <scope>NUCLEOTIDE SEQUENCE [LARGE SCALE GENOMIC DNA]</scope>
    <source>
        <strain evidence="4">ysch24</strain>
    </source>
</reference>
<dbReference type="Proteomes" id="UP000461730">
    <property type="component" value="Unassembled WGS sequence"/>
</dbReference>
<dbReference type="SUPFAM" id="SSF53756">
    <property type="entry name" value="UDP-Glycosyltransferase/glycogen phosphorylase"/>
    <property type="match status" value="1"/>
</dbReference>
<dbReference type="AlphaFoldDB" id="A0A7K1TZD0"/>
<organism evidence="3 4">
    <name type="scientific">Chitinophaga tropicalis</name>
    <dbReference type="NCBI Taxonomy" id="2683588"/>
    <lineage>
        <taxon>Bacteria</taxon>
        <taxon>Pseudomonadati</taxon>
        <taxon>Bacteroidota</taxon>
        <taxon>Chitinophagia</taxon>
        <taxon>Chitinophagales</taxon>
        <taxon>Chitinophagaceae</taxon>
        <taxon>Chitinophaga</taxon>
    </lineage>
</organism>
<evidence type="ECO:0000256" key="1">
    <source>
        <dbReference type="ARBA" id="ARBA00022679"/>
    </source>
</evidence>
<dbReference type="GO" id="GO:0016757">
    <property type="term" value="F:glycosyltransferase activity"/>
    <property type="evidence" value="ECO:0007669"/>
    <property type="project" value="InterPro"/>
</dbReference>
<evidence type="ECO:0000259" key="2">
    <source>
        <dbReference type="Pfam" id="PF00534"/>
    </source>
</evidence>
<dbReference type="PANTHER" id="PTHR46401">
    <property type="entry name" value="GLYCOSYLTRANSFERASE WBBK-RELATED"/>
    <property type="match status" value="1"/>
</dbReference>
<dbReference type="PANTHER" id="PTHR46401:SF2">
    <property type="entry name" value="GLYCOSYLTRANSFERASE WBBK-RELATED"/>
    <property type="match status" value="1"/>
</dbReference>
<protein>
    <submittedName>
        <fullName evidence="3">Glycosyltransferase</fullName>
    </submittedName>
</protein>
<keyword evidence="1 3" id="KW-0808">Transferase</keyword>
<keyword evidence="4" id="KW-1185">Reference proteome</keyword>
<evidence type="ECO:0000313" key="4">
    <source>
        <dbReference type="Proteomes" id="UP000461730"/>
    </source>
</evidence>
<dbReference type="Pfam" id="PF00534">
    <property type="entry name" value="Glycos_transf_1"/>
    <property type="match status" value="1"/>
</dbReference>
<dbReference type="InterPro" id="IPR001296">
    <property type="entry name" value="Glyco_trans_1"/>
</dbReference>
<dbReference type="Gene3D" id="3.40.50.2000">
    <property type="entry name" value="Glycogen Phosphorylase B"/>
    <property type="match status" value="1"/>
</dbReference>
<proteinExistence type="predicted"/>
<sequence>MGYGITLAPQYFPKGSAFSPRYFSLVLHLQNKQLTMRIGVNAACLLQESPADTGNIITDMLTGLTRLHPEHTFIFFYDSAPSPAVQWPENVMQVVVPLKGHRSWQEYLWLEWKLKRAIQQQQLDLFLSLDGRLPLGSKVPAQLLVTDTGFLHDVAGIPASRQRAGQKNMIRYLQKAGEVLVLSHTLKDDLLRYAPEIEGRLKVLQPEVNPAYKPLEWEEREDVKREFAGGVEYFIAVGSLHPRNNIMPLLKAFSALKRRLHSNMKLVLAGSATTEGTEITTSLPSYKYRNDIVLLQDADQQTLARAIGGAYAMIYTSRFAGVAMPVYAALQCQVPVIALESAVAREAGGDAVLYADPENLEDLANKMCLIYKDEELRGRLLGKITPPAAAGNVEMLIG</sequence>
<accession>A0A7K1TZD0</accession>
<gene>
    <name evidence="3" type="ORF">GO493_03935</name>
</gene>